<dbReference type="EMBL" id="CAJOBO010000216">
    <property type="protein sequence ID" value="CAF4165130.1"/>
    <property type="molecule type" value="Genomic_DNA"/>
</dbReference>
<protein>
    <recommendedName>
        <fullName evidence="5">GED domain-containing protein</fullName>
    </recommendedName>
</protein>
<dbReference type="Gene3D" id="1.20.120.1240">
    <property type="entry name" value="Dynamin, middle domain"/>
    <property type="match status" value="1"/>
</dbReference>
<name>A0A818BKW6_9BILA</name>
<evidence type="ECO:0000313" key="2">
    <source>
        <dbReference type="EMBL" id="CAF3416310.1"/>
    </source>
</evidence>
<feature type="region of interest" description="Disordered" evidence="1">
    <location>
        <begin position="75"/>
        <end position="98"/>
    </location>
</feature>
<sequence>MTFRVLSEHDEKACSDNILLLKLLPFFRDLLQSYLNYKRQIVYDQLQELIRLEKQDPYTINHCYTTTIKNVEMQRTEEKLPKSSSKNDSSGVATDEDDELMFKSSSNDDEAVQDMLTSIRVYWKLLLQRFIDYAALSIRAGCVFDICPDIRKRFRQVPTEQVDFVDAYLMEDAFVRTKRQQLQQARERLKKVDAILGGSSSTIYGNDASEDSIEIRNPSFMTLDQLEERVLLENIDEASPPPNTNSTNRLFQFGQLVTSAPTTFNLTSDRPINNFDFSMGRPTFKHREAKVNMKRK</sequence>
<evidence type="ECO:0000256" key="1">
    <source>
        <dbReference type="SAM" id="MobiDB-lite"/>
    </source>
</evidence>
<dbReference type="EMBL" id="CAJNYD010002397">
    <property type="protein sequence ID" value="CAF3416310.1"/>
    <property type="molecule type" value="Genomic_DNA"/>
</dbReference>
<gene>
    <name evidence="3" type="ORF">HFQ381_LOCUS5228</name>
    <name evidence="2" type="ORF">LUA448_LOCUS19004</name>
</gene>
<organism evidence="2 4">
    <name type="scientific">Rotaria socialis</name>
    <dbReference type="NCBI Taxonomy" id="392032"/>
    <lineage>
        <taxon>Eukaryota</taxon>
        <taxon>Metazoa</taxon>
        <taxon>Spiralia</taxon>
        <taxon>Gnathifera</taxon>
        <taxon>Rotifera</taxon>
        <taxon>Eurotatoria</taxon>
        <taxon>Bdelloidea</taxon>
        <taxon>Philodinida</taxon>
        <taxon>Philodinidae</taxon>
        <taxon>Rotaria</taxon>
    </lineage>
</organism>
<feature type="compositionally biased region" description="Polar residues" evidence="1">
    <location>
        <begin position="82"/>
        <end position="92"/>
    </location>
</feature>
<evidence type="ECO:0008006" key="5">
    <source>
        <dbReference type="Google" id="ProtNLM"/>
    </source>
</evidence>
<dbReference type="Proteomes" id="UP000663833">
    <property type="component" value="Unassembled WGS sequence"/>
</dbReference>
<accession>A0A818BKW6</accession>
<proteinExistence type="predicted"/>
<reference evidence="2" key="1">
    <citation type="submission" date="2021-02" db="EMBL/GenBank/DDBJ databases">
        <authorList>
            <person name="Nowell W R."/>
        </authorList>
    </citation>
    <scope>NUCLEOTIDE SEQUENCE</scope>
</reference>
<dbReference type="Proteomes" id="UP000663851">
    <property type="component" value="Unassembled WGS sequence"/>
</dbReference>
<evidence type="ECO:0000313" key="3">
    <source>
        <dbReference type="EMBL" id="CAF4165130.1"/>
    </source>
</evidence>
<dbReference type="AlphaFoldDB" id="A0A818BKW6"/>
<evidence type="ECO:0000313" key="4">
    <source>
        <dbReference type="Proteomes" id="UP000663833"/>
    </source>
</evidence>
<comment type="caution">
    <text evidence="2">The sequence shown here is derived from an EMBL/GenBank/DDBJ whole genome shotgun (WGS) entry which is preliminary data.</text>
</comment>